<dbReference type="Proteomes" id="UP000031163">
    <property type="component" value="Chromosome"/>
</dbReference>
<dbReference type="EMBL" id="CP007770">
    <property type="protein sequence ID" value="AJC88002.1"/>
    <property type="molecule type" value="Genomic_DNA"/>
</dbReference>
<feature type="transmembrane region" description="Helical" evidence="1">
    <location>
        <begin position="106"/>
        <end position="123"/>
    </location>
</feature>
<dbReference type="HOGENOM" id="CLU_124852_0_0_7"/>
<organism evidence="2 3">
    <name type="scientific">Campylobacter insulaenigrae NCTC 12927</name>
    <dbReference type="NCBI Taxonomy" id="1031564"/>
    <lineage>
        <taxon>Bacteria</taxon>
        <taxon>Pseudomonadati</taxon>
        <taxon>Campylobacterota</taxon>
        <taxon>Epsilonproteobacteria</taxon>
        <taxon>Campylobacterales</taxon>
        <taxon>Campylobacteraceae</taxon>
        <taxon>Campylobacter</taxon>
    </lineage>
</organism>
<reference evidence="2 3" key="1">
    <citation type="journal article" date="2014" name="Genome Biol. Evol.">
        <title>Comparative Genomics of the Campylobacter lari Group.</title>
        <authorList>
            <person name="Miller W.G."/>
            <person name="Yee E."/>
            <person name="Chapman M.H."/>
            <person name="Smith T.P."/>
            <person name="Bono J.L."/>
            <person name="Huynh S."/>
            <person name="Parker C.T."/>
            <person name="Vandamme P."/>
            <person name="Luong K."/>
            <person name="Korlach J."/>
        </authorList>
    </citation>
    <scope>NUCLEOTIDE SEQUENCE [LARGE SCALE GENOMIC DNA]</scope>
    <source>
        <strain evidence="2 3">NCTC 12927</strain>
    </source>
</reference>
<feature type="transmembrane region" description="Helical" evidence="1">
    <location>
        <begin position="159"/>
        <end position="177"/>
    </location>
</feature>
<dbReference type="GeneID" id="74431830"/>
<name>A0A0A8H237_9BACT</name>
<protein>
    <submittedName>
        <fullName evidence="2">Periplasmic DMSO/TMAO reductase YedYZ, heme-binding membrane subunit</fullName>
    </submittedName>
</protein>
<keyword evidence="1" id="KW-0472">Membrane</keyword>
<feature type="transmembrane region" description="Helical" evidence="1">
    <location>
        <begin position="37"/>
        <end position="56"/>
    </location>
</feature>
<accession>A0A0A8H237</accession>
<gene>
    <name evidence="2" type="primary">yedZ</name>
    <name evidence="2" type="ORF">CINS_1040</name>
</gene>
<evidence type="ECO:0000313" key="2">
    <source>
        <dbReference type="EMBL" id="AJC88002.1"/>
    </source>
</evidence>
<keyword evidence="1" id="KW-0812">Transmembrane</keyword>
<sequence length="181" mass="21704">MKSKQMNLIIFALFCFSIIFSTYQLLGEFDIVKAVYFYSGLCSLIFFASSLFFSLYKFKITKDYPKFLGFYAFFWALIHFLNYFIFTKNFNIFVFLKDTFSKNLEFSGFLSFLILTLMFISSFKFFRKLSKIRKFGYICFTITAWHYFISAKIPQLPHFLFLTIAIIFLSIKFFKVIKKKK</sequence>
<keyword evidence="1" id="KW-1133">Transmembrane helix</keyword>
<dbReference type="AlphaFoldDB" id="A0A0A8H237"/>
<dbReference type="STRING" id="1031564.CINS_1040"/>
<feature type="transmembrane region" description="Helical" evidence="1">
    <location>
        <begin position="135"/>
        <end position="153"/>
    </location>
</feature>
<evidence type="ECO:0000313" key="3">
    <source>
        <dbReference type="Proteomes" id="UP000031163"/>
    </source>
</evidence>
<evidence type="ECO:0000256" key="1">
    <source>
        <dbReference type="SAM" id="Phobius"/>
    </source>
</evidence>
<dbReference type="KEGG" id="cis:CINS_1040"/>
<feature type="transmembrane region" description="Helical" evidence="1">
    <location>
        <begin position="68"/>
        <end position="86"/>
    </location>
</feature>
<dbReference type="RefSeq" id="WP_039650435.1">
    <property type="nucleotide sequence ID" value="NZ_CP007770.1"/>
</dbReference>
<proteinExistence type="predicted"/>